<evidence type="ECO:0000313" key="2">
    <source>
        <dbReference type="Proteomes" id="UP000238479"/>
    </source>
</evidence>
<comment type="caution">
    <text evidence="1">The sequence shown here is derived from an EMBL/GenBank/DDBJ whole genome shotgun (WGS) entry which is preliminary data.</text>
</comment>
<proteinExistence type="predicted"/>
<name>A0A2P6PJL9_ROSCH</name>
<evidence type="ECO:0000313" key="1">
    <source>
        <dbReference type="EMBL" id="PRQ22116.1"/>
    </source>
</evidence>
<keyword evidence="2" id="KW-1185">Reference proteome</keyword>
<dbReference type="Gramene" id="PRQ22116">
    <property type="protein sequence ID" value="PRQ22116"/>
    <property type="gene ID" value="RchiOBHm_Chr6g0246711"/>
</dbReference>
<dbReference type="EMBL" id="PDCK01000044">
    <property type="protein sequence ID" value="PRQ22116.1"/>
    <property type="molecule type" value="Genomic_DNA"/>
</dbReference>
<protein>
    <submittedName>
        <fullName evidence="1">Uncharacterized protein</fullName>
    </submittedName>
</protein>
<dbReference type="AlphaFoldDB" id="A0A2P6PJL9"/>
<sequence length="65" mass="7481">MIILFLSQDSCLSPLCFSSFLIFSNCYFLSRSDPSFKFPRNPGKANQETQLHVFHDSNFQALKLC</sequence>
<dbReference type="Proteomes" id="UP000238479">
    <property type="component" value="Chromosome 6"/>
</dbReference>
<reference evidence="1 2" key="1">
    <citation type="journal article" date="2018" name="Nat. Genet.">
        <title>The Rosa genome provides new insights in the design of modern roses.</title>
        <authorList>
            <person name="Bendahmane M."/>
        </authorList>
    </citation>
    <scope>NUCLEOTIDE SEQUENCE [LARGE SCALE GENOMIC DNA]</scope>
    <source>
        <strain evidence="2">cv. Old Blush</strain>
    </source>
</reference>
<gene>
    <name evidence="1" type="ORF">RchiOBHm_Chr6g0246711</name>
</gene>
<organism evidence="1 2">
    <name type="scientific">Rosa chinensis</name>
    <name type="common">China rose</name>
    <dbReference type="NCBI Taxonomy" id="74649"/>
    <lineage>
        <taxon>Eukaryota</taxon>
        <taxon>Viridiplantae</taxon>
        <taxon>Streptophyta</taxon>
        <taxon>Embryophyta</taxon>
        <taxon>Tracheophyta</taxon>
        <taxon>Spermatophyta</taxon>
        <taxon>Magnoliopsida</taxon>
        <taxon>eudicotyledons</taxon>
        <taxon>Gunneridae</taxon>
        <taxon>Pentapetalae</taxon>
        <taxon>rosids</taxon>
        <taxon>fabids</taxon>
        <taxon>Rosales</taxon>
        <taxon>Rosaceae</taxon>
        <taxon>Rosoideae</taxon>
        <taxon>Rosoideae incertae sedis</taxon>
        <taxon>Rosa</taxon>
    </lineage>
</organism>
<accession>A0A2P6PJL9</accession>